<evidence type="ECO:0000313" key="1">
    <source>
        <dbReference type="EMBL" id="PWA78223.1"/>
    </source>
</evidence>
<name>A0A2U1NXG9_ARTAN</name>
<gene>
    <name evidence="1" type="ORF">CTI12_AA219360</name>
</gene>
<dbReference type="AlphaFoldDB" id="A0A2U1NXG9"/>
<dbReference type="EMBL" id="PKPP01002016">
    <property type="protein sequence ID" value="PWA78223.1"/>
    <property type="molecule type" value="Genomic_DNA"/>
</dbReference>
<sequence length="96" mass="10630">MEFCQNTHYWLDKWVGDQTLKDAYPLIFALELDKEINVAAKLQQIDVVWSSVGDSDSDIAFVSAMAGMVSESSVKEDAKGYFGDLVFFALVARVGS</sequence>
<protein>
    <submittedName>
        <fullName evidence="1">Uncharacterized protein</fullName>
    </submittedName>
</protein>
<accession>A0A2U1NXG9</accession>
<keyword evidence="2" id="KW-1185">Reference proteome</keyword>
<proteinExistence type="predicted"/>
<evidence type="ECO:0000313" key="2">
    <source>
        <dbReference type="Proteomes" id="UP000245207"/>
    </source>
</evidence>
<reference evidence="1 2" key="1">
    <citation type="journal article" date="2018" name="Mol. Plant">
        <title>The genome of Artemisia annua provides insight into the evolution of Asteraceae family and artemisinin biosynthesis.</title>
        <authorList>
            <person name="Shen Q."/>
            <person name="Zhang L."/>
            <person name="Liao Z."/>
            <person name="Wang S."/>
            <person name="Yan T."/>
            <person name="Shi P."/>
            <person name="Liu M."/>
            <person name="Fu X."/>
            <person name="Pan Q."/>
            <person name="Wang Y."/>
            <person name="Lv Z."/>
            <person name="Lu X."/>
            <person name="Zhang F."/>
            <person name="Jiang W."/>
            <person name="Ma Y."/>
            <person name="Chen M."/>
            <person name="Hao X."/>
            <person name="Li L."/>
            <person name="Tang Y."/>
            <person name="Lv G."/>
            <person name="Zhou Y."/>
            <person name="Sun X."/>
            <person name="Brodelius P.E."/>
            <person name="Rose J.K.C."/>
            <person name="Tang K."/>
        </authorList>
    </citation>
    <scope>NUCLEOTIDE SEQUENCE [LARGE SCALE GENOMIC DNA]</scope>
    <source>
        <strain evidence="2">cv. Huhao1</strain>
        <tissue evidence="1">Leaf</tissue>
    </source>
</reference>
<organism evidence="1 2">
    <name type="scientific">Artemisia annua</name>
    <name type="common">Sweet wormwood</name>
    <dbReference type="NCBI Taxonomy" id="35608"/>
    <lineage>
        <taxon>Eukaryota</taxon>
        <taxon>Viridiplantae</taxon>
        <taxon>Streptophyta</taxon>
        <taxon>Embryophyta</taxon>
        <taxon>Tracheophyta</taxon>
        <taxon>Spermatophyta</taxon>
        <taxon>Magnoliopsida</taxon>
        <taxon>eudicotyledons</taxon>
        <taxon>Gunneridae</taxon>
        <taxon>Pentapetalae</taxon>
        <taxon>asterids</taxon>
        <taxon>campanulids</taxon>
        <taxon>Asterales</taxon>
        <taxon>Asteraceae</taxon>
        <taxon>Asteroideae</taxon>
        <taxon>Anthemideae</taxon>
        <taxon>Artemisiinae</taxon>
        <taxon>Artemisia</taxon>
    </lineage>
</organism>
<dbReference type="Proteomes" id="UP000245207">
    <property type="component" value="Unassembled WGS sequence"/>
</dbReference>
<comment type="caution">
    <text evidence="1">The sequence shown here is derived from an EMBL/GenBank/DDBJ whole genome shotgun (WGS) entry which is preliminary data.</text>
</comment>